<keyword evidence="10" id="KW-1278">Translocase</keyword>
<evidence type="ECO:0000256" key="15">
    <source>
        <dbReference type="SAM" id="Phobius"/>
    </source>
</evidence>
<dbReference type="InterPro" id="IPR044746">
    <property type="entry name" value="ABCC_6TM_D1"/>
</dbReference>
<evidence type="ECO:0000256" key="10">
    <source>
        <dbReference type="ARBA" id="ARBA00022967"/>
    </source>
</evidence>
<dbReference type="GO" id="GO:0140359">
    <property type="term" value="F:ABC-type transporter activity"/>
    <property type="evidence" value="ECO:0007669"/>
    <property type="project" value="InterPro"/>
</dbReference>
<evidence type="ECO:0000256" key="13">
    <source>
        <dbReference type="ARBA" id="ARBA00053425"/>
    </source>
</evidence>
<dbReference type="FunFam" id="3.40.50.300:FF:000450">
    <property type="entry name" value="ABC transporter C family member 2"/>
    <property type="match status" value="1"/>
</dbReference>
<evidence type="ECO:0000256" key="7">
    <source>
        <dbReference type="ARBA" id="ARBA00022737"/>
    </source>
</evidence>
<keyword evidence="5" id="KW-0926">Vacuole</keyword>
<dbReference type="GO" id="GO:0005524">
    <property type="term" value="F:ATP binding"/>
    <property type="evidence" value="ECO:0007669"/>
    <property type="project" value="UniProtKB-KW"/>
</dbReference>
<feature type="transmembrane region" description="Helical" evidence="15">
    <location>
        <begin position="890"/>
        <end position="909"/>
    </location>
</feature>
<dbReference type="Gene3D" id="3.40.50.300">
    <property type="entry name" value="P-loop containing nucleotide triphosphate hydrolases"/>
    <property type="match status" value="2"/>
</dbReference>
<dbReference type="InterPro" id="IPR003439">
    <property type="entry name" value="ABC_transporter-like_ATP-bd"/>
</dbReference>
<feature type="transmembrane region" description="Helical" evidence="15">
    <location>
        <begin position="253"/>
        <end position="273"/>
    </location>
</feature>
<dbReference type="FunFam" id="3.40.50.300:FF:000565">
    <property type="entry name" value="ABC bile acid transporter"/>
    <property type="match status" value="1"/>
</dbReference>
<feature type="transmembrane region" description="Helical" evidence="15">
    <location>
        <begin position="749"/>
        <end position="770"/>
    </location>
</feature>
<dbReference type="Gene3D" id="1.20.1560.10">
    <property type="entry name" value="ABC transporter type 1, transmembrane domain"/>
    <property type="match status" value="2"/>
</dbReference>
<evidence type="ECO:0000256" key="12">
    <source>
        <dbReference type="ARBA" id="ARBA00023136"/>
    </source>
</evidence>
<evidence type="ECO:0000256" key="2">
    <source>
        <dbReference type="ARBA" id="ARBA00009726"/>
    </source>
</evidence>
<evidence type="ECO:0000256" key="8">
    <source>
        <dbReference type="ARBA" id="ARBA00022741"/>
    </source>
</evidence>
<keyword evidence="11 15" id="KW-1133">Transmembrane helix</keyword>
<dbReference type="CDD" id="cd18603">
    <property type="entry name" value="ABC_6TM_MRP1_2_3_6_D2_like"/>
    <property type="match status" value="1"/>
</dbReference>
<dbReference type="FunFam" id="1.20.1560.10:FF:000001">
    <property type="entry name" value="ATP-binding cassette subfamily C member 1"/>
    <property type="match status" value="1"/>
</dbReference>
<dbReference type="Proteomes" id="UP000568158">
    <property type="component" value="Unassembled WGS sequence"/>
</dbReference>
<dbReference type="GO" id="GO:0042144">
    <property type="term" value="P:vacuole fusion, non-autophagic"/>
    <property type="evidence" value="ECO:0007669"/>
    <property type="project" value="UniProtKB-ARBA"/>
</dbReference>
<dbReference type="CDD" id="cd03250">
    <property type="entry name" value="ABCC_MRP_domain1"/>
    <property type="match status" value="1"/>
</dbReference>
<keyword evidence="8" id="KW-0547">Nucleotide-binding</keyword>
<dbReference type="PANTHER" id="PTHR24223">
    <property type="entry name" value="ATP-BINDING CASSETTE SUB-FAMILY C"/>
    <property type="match status" value="1"/>
</dbReference>
<dbReference type="GO" id="GO:0000329">
    <property type="term" value="C:fungal-type vacuole membrane"/>
    <property type="evidence" value="ECO:0007669"/>
    <property type="project" value="UniProtKB-ARBA"/>
</dbReference>
<dbReference type="SMART" id="SM00382">
    <property type="entry name" value="AAA"/>
    <property type="match status" value="2"/>
</dbReference>
<gene>
    <name evidence="18" type="ORF">HII12_005205</name>
</gene>
<evidence type="ECO:0000259" key="17">
    <source>
        <dbReference type="PROSITE" id="PS50929"/>
    </source>
</evidence>
<dbReference type="Pfam" id="PF00664">
    <property type="entry name" value="ABC_membrane"/>
    <property type="match status" value="2"/>
</dbReference>
<feature type="region of interest" description="Disordered" evidence="14">
    <location>
        <begin position="664"/>
        <end position="683"/>
    </location>
</feature>
<evidence type="ECO:0000256" key="6">
    <source>
        <dbReference type="ARBA" id="ARBA00022692"/>
    </source>
</evidence>
<organism evidence="18 19">
    <name type="scientific">Dekkera bruxellensis</name>
    <name type="common">Brettanomyces custersii</name>
    <dbReference type="NCBI Taxonomy" id="5007"/>
    <lineage>
        <taxon>Eukaryota</taxon>
        <taxon>Fungi</taxon>
        <taxon>Dikarya</taxon>
        <taxon>Ascomycota</taxon>
        <taxon>Saccharomycotina</taxon>
        <taxon>Pichiomycetes</taxon>
        <taxon>Pichiales</taxon>
        <taxon>Pichiaceae</taxon>
        <taxon>Brettanomyces</taxon>
    </lineage>
</organism>
<reference evidence="18 19" key="1">
    <citation type="journal article" date="2020" name="Appl. Microbiol. Biotechnol.">
        <title>Targeted gene deletion in Brettanomyces bruxellensis with an expression-free CRISPR-Cas9 system.</title>
        <authorList>
            <person name="Varela C."/>
            <person name="Bartel C."/>
            <person name="Onetto C."/>
            <person name="Borneman A."/>
        </authorList>
    </citation>
    <scope>NUCLEOTIDE SEQUENCE [LARGE SCALE GENOMIC DNA]</scope>
    <source>
        <strain evidence="18 19">AWRI1613</strain>
    </source>
</reference>
<evidence type="ECO:0000256" key="5">
    <source>
        <dbReference type="ARBA" id="ARBA00022554"/>
    </source>
</evidence>
<keyword evidence="4" id="KW-0597">Phosphoprotein</keyword>
<evidence type="ECO:0000259" key="16">
    <source>
        <dbReference type="PROSITE" id="PS50893"/>
    </source>
</evidence>
<comment type="similarity">
    <text evidence="2">Belongs to the ABC transporter superfamily. ABCC family. Conjugate transporter (TC 3.A.1.208) subfamily.</text>
</comment>
<dbReference type="InterPro" id="IPR017871">
    <property type="entry name" value="ABC_transporter-like_CS"/>
</dbReference>
<evidence type="ECO:0000256" key="14">
    <source>
        <dbReference type="SAM" id="MobiDB-lite"/>
    </source>
</evidence>
<dbReference type="PANTHER" id="PTHR24223:SF443">
    <property type="entry name" value="MULTIDRUG-RESISTANCE LIKE PROTEIN 1, ISOFORM I"/>
    <property type="match status" value="1"/>
</dbReference>
<dbReference type="Pfam" id="PF00005">
    <property type="entry name" value="ABC_tran"/>
    <property type="match status" value="2"/>
</dbReference>
<feature type="transmembrane region" description="Helical" evidence="15">
    <location>
        <begin position="790"/>
        <end position="814"/>
    </location>
</feature>
<evidence type="ECO:0000256" key="11">
    <source>
        <dbReference type="ARBA" id="ARBA00022989"/>
    </source>
</evidence>
<keyword evidence="12 15" id="KW-0472">Membrane</keyword>
<evidence type="ECO:0000313" key="19">
    <source>
        <dbReference type="Proteomes" id="UP000568158"/>
    </source>
</evidence>
<evidence type="ECO:0000256" key="3">
    <source>
        <dbReference type="ARBA" id="ARBA00022448"/>
    </source>
</evidence>
<dbReference type="CDD" id="cd18579">
    <property type="entry name" value="ABC_6TM_ABCC_D1"/>
    <property type="match status" value="1"/>
</dbReference>
<dbReference type="EMBL" id="JABCYN010000056">
    <property type="protein sequence ID" value="KAF6005982.1"/>
    <property type="molecule type" value="Genomic_DNA"/>
</dbReference>
<dbReference type="CDD" id="cd03244">
    <property type="entry name" value="ABCC_MRP_domain2"/>
    <property type="match status" value="1"/>
</dbReference>
<feature type="compositionally biased region" description="Basic and acidic residues" evidence="14">
    <location>
        <begin position="664"/>
        <end position="676"/>
    </location>
</feature>
<feature type="domain" description="ABC transmembrane type-1" evidence="17">
    <location>
        <begin position="750"/>
        <end position="1033"/>
    </location>
</feature>
<keyword evidence="6 15" id="KW-0812">Transmembrane</keyword>
<dbReference type="InterPro" id="IPR027417">
    <property type="entry name" value="P-loop_NTPase"/>
</dbReference>
<keyword evidence="9" id="KW-0067">ATP-binding</keyword>
<proteinExistence type="inferred from homology"/>
<dbReference type="PROSITE" id="PS00211">
    <property type="entry name" value="ABC_TRANSPORTER_1"/>
    <property type="match status" value="2"/>
</dbReference>
<dbReference type="FunFam" id="1.20.1560.10:FF:000020">
    <property type="entry name" value="ABC metal ion transporter"/>
    <property type="match status" value="1"/>
</dbReference>
<feature type="domain" description="ABC transporter" evidence="16">
    <location>
        <begin position="431"/>
        <end position="656"/>
    </location>
</feature>
<accession>A0A8H6B6V7</accession>
<dbReference type="InterPro" id="IPR011527">
    <property type="entry name" value="ABC1_TM_dom"/>
</dbReference>
<evidence type="ECO:0000256" key="9">
    <source>
        <dbReference type="ARBA" id="ARBA00022840"/>
    </source>
</evidence>
<dbReference type="SUPFAM" id="SSF90123">
    <property type="entry name" value="ABC transporter transmembrane region"/>
    <property type="match status" value="2"/>
</dbReference>
<feature type="transmembrane region" description="Helical" evidence="15">
    <location>
        <begin position="338"/>
        <end position="362"/>
    </location>
</feature>
<comment type="caution">
    <text evidence="18">The sequence shown here is derived from an EMBL/GenBank/DDBJ whole genome shotgun (WGS) entry which is preliminary data.</text>
</comment>
<dbReference type="InterPro" id="IPR003593">
    <property type="entry name" value="AAA+_ATPase"/>
</dbReference>
<keyword evidence="3" id="KW-0813">Transport</keyword>
<feature type="domain" description="ABC transmembrane type-1" evidence="17">
    <location>
        <begin position="107"/>
        <end position="395"/>
    </location>
</feature>
<dbReference type="InterPro" id="IPR036640">
    <property type="entry name" value="ABC1_TM_sf"/>
</dbReference>
<evidence type="ECO:0000313" key="18">
    <source>
        <dbReference type="EMBL" id="KAF6005982.1"/>
    </source>
</evidence>
<sequence>MEVVTISIFIIEVQCSLVNEKLVSEEHSLRDYANIFSRFTFSWMTPLMQKGYKQYLTLSDLPPLPSSLKTENISKILKANWENERLKNRKHPSLLMSLVKAFGRPFFLGGLYELIKDFIRFSQPQLLKNLIRFVQRYGEDKAAAPLAEGFLLVISMFGLSVLESFCLHQYIEKIMDMGIKVKSSLNTFIYQKSLVLSIEARQEMTTGDIVNLMSVDTQRLQTLCNNLQIIWSGPVQIVLCLVSLYKLMGNSMWMGLLVLLFTIPMNTVISRALKTLQHRQMKVKDERTSLISEILSNISSLKLYAWENPYRKRLMEVRNDKELKNLQEIGVYQAVNQFIFNMVPSIVSTSTFAVFIIIYSGTPLSTDIVFTAISLFNLLEFPLTVLPWAISDFIEAQVSVQRLTKFFMSDELDSSSVSRLPADPKSNDPVVQVSDGTFLWSQNPEKIALTNFNYSAKLATLNCLVGRVGSGKSAVLQAILGNLNKRTGKILLKGTVAYVPQIPWIMNGTVKENIIFGFREDPAFYKKTIEACDLSRDLSIFPEGDMTQVGEKGISLSGGQKVRLALARAVYSRADIFILDDILSAVDEHVGKHIIKNVLGSTGLLKSRCRILCTNNLHVLKYADQITVLSNGNVMEEGSYESLINSGARLSSLLREFGTEKDKEHFDQEALKDKSSESSSATSLFPDEALTAREHNTTLENARLENYKDAIVKVERAKARSGRSEHTQKGSVKWEVYLSYMKACGVWNVLLFMLCIVISMGLSVLANVWLKYWSELNSREGGNPSPWKNLGIYFGICLFTAIFSLCETLVQWLLCSISGSKMMHQKMLDCVLRAPMEFFETTPIGRILNRFSNDISKIDESLFRVFANFFGSAVRVGFTILVIVLSTWQFILFVIPLGFIYRYFQMYYLSTSRELRRLDSITRSPIFAHLQETLNGAETIRAYDQSDRFVFLSCYKMNRNMSAYHPSMTANRWLSIRLEFIGSLIILGASGLLILTLNSGRVTPGLVGLSVSYALQVTQALNRVVRMSSRIESDIVSIERVEEYSSLPSEAPVIIESNRPSKEWPHNGALSFDHYSTRYRDDLDLVLKDINISINPREKIGIVGRTGAGKSSLTLAIFRIIEAVEGKIIIDDINTGEIGLYDLRSKLSIIPQDAQIFEGTIRSNLDPIDQYPDDDLWNALRLSHLADYVNVMYKSLEDKSSVHYNPLLIKLSEGGSNLSVGQRQLMCLARALCKSDSKILVLDEATANVDVQTDSIVQQTIRSAFKERTILTIAHRLNTIIDSDRIIVLDKGKVAEFDTPDNLLKDKSSLFFSLCKEGGLIKKEHNS</sequence>
<protein>
    <submittedName>
        <fullName evidence="18">Uncharacterized protein</fullName>
    </submittedName>
</protein>
<feature type="domain" description="ABC transporter" evidence="16">
    <location>
        <begin position="1070"/>
        <end position="1316"/>
    </location>
</feature>
<dbReference type="GO" id="GO:0016887">
    <property type="term" value="F:ATP hydrolysis activity"/>
    <property type="evidence" value="ECO:0007669"/>
    <property type="project" value="InterPro"/>
</dbReference>
<dbReference type="InterPro" id="IPR050173">
    <property type="entry name" value="ABC_transporter_C-like"/>
</dbReference>
<feature type="transmembrane region" description="Helical" evidence="15">
    <location>
        <begin position="978"/>
        <end position="997"/>
    </location>
</feature>
<keyword evidence="7" id="KW-0677">Repeat</keyword>
<dbReference type="SUPFAM" id="SSF52540">
    <property type="entry name" value="P-loop containing nucleoside triphosphate hydrolases"/>
    <property type="match status" value="2"/>
</dbReference>
<dbReference type="GO" id="GO:0042592">
    <property type="term" value="P:homeostatic process"/>
    <property type="evidence" value="ECO:0007669"/>
    <property type="project" value="UniProtKB-ARBA"/>
</dbReference>
<name>A0A8H6B6V7_DEKBR</name>
<dbReference type="PROSITE" id="PS50893">
    <property type="entry name" value="ABC_TRANSPORTER_2"/>
    <property type="match status" value="2"/>
</dbReference>
<evidence type="ECO:0000256" key="4">
    <source>
        <dbReference type="ARBA" id="ARBA00022553"/>
    </source>
</evidence>
<evidence type="ECO:0000256" key="1">
    <source>
        <dbReference type="ARBA" id="ARBA00004128"/>
    </source>
</evidence>
<comment type="subcellular location">
    <subcellularLocation>
        <location evidence="1">Vacuole membrane</location>
        <topology evidence="1">Multi-pass membrane protein</topology>
    </subcellularLocation>
</comment>
<dbReference type="PROSITE" id="PS50929">
    <property type="entry name" value="ABC_TM1F"/>
    <property type="match status" value="2"/>
</dbReference>
<comment type="function">
    <text evidence="13">Cooperates for the ATP-dependent vacuolar transport of bilirubin and glutathione conjugates.</text>
</comment>